<gene>
    <name evidence="1" type="ORF">E5358_00870</name>
</gene>
<accession>A0AC61QUM4</accession>
<dbReference type="EMBL" id="SRZC01000001">
    <property type="protein sequence ID" value="TGX84221.1"/>
    <property type="molecule type" value="Genomic_DNA"/>
</dbReference>
<reference evidence="1" key="1">
    <citation type="submission" date="2019-04" db="EMBL/GenBank/DDBJ databases">
        <title>Microbes associate with the intestines of laboratory mice.</title>
        <authorList>
            <person name="Navarre W."/>
            <person name="Wong E."/>
            <person name="Huang K."/>
            <person name="Tropini C."/>
            <person name="Ng K."/>
            <person name="Yu B."/>
        </authorList>
    </citation>
    <scope>NUCLEOTIDE SEQUENCE</scope>
    <source>
        <strain evidence="1">NM73_A23</strain>
    </source>
</reference>
<organism evidence="1 2">
    <name type="scientific">Palleniella muris</name>
    <dbReference type="NCBI Taxonomy" id="3038145"/>
    <lineage>
        <taxon>Bacteria</taxon>
        <taxon>Pseudomonadati</taxon>
        <taxon>Bacteroidota</taxon>
        <taxon>Bacteroidia</taxon>
        <taxon>Bacteroidales</taxon>
        <taxon>Prevotellaceae</taxon>
        <taxon>Palleniella</taxon>
    </lineage>
</organism>
<evidence type="ECO:0000313" key="1">
    <source>
        <dbReference type="EMBL" id="TGX84221.1"/>
    </source>
</evidence>
<keyword evidence="2" id="KW-1185">Reference proteome</keyword>
<dbReference type="Proteomes" id="UP000308886">
    <property type="component" value="Unassembled WGS sequence"/>
</dbReference>
<name>A0AC61QUM4_9BACT</name>
<evidence type="ECO:0000313" key="2">
    <source>
        <dbReference type="Proteomes" id="UP000308886"/>
    </source>
</evidence>
<comment type="caution">
    <text evidence="1">The sequence shown here is derived from an EMBL/GenBank/DDBJ whole genome shotgun (WGS) entry which is preliminary data.</text>
</comment>
<proteinExistence type="predicted"/>
<sequence>MRKKIILLFLSCFSLVPVNADELVWFGNGKPVTLSVQKRTDPVVTVALRMFNSDMRMVTDAEPQRADMKRATIQIVQLDKAGKAEKQCLMKAGVDTDFLRNGTDAFVVKVHEGRILVAGGNGRGTAYGLLELSRIAGVSPWVWWGDVTPERKPRLTIATDYMTKQSASVEKRGIFINDEDWSLRPWSSSDGRRITTDTYRRVFELLLRLRANAVWPAMHEGTEAFFANPRNKIVADSCGIFIGTSHCEPLLRNNVGEWKVKERGAFNYRTNREAVQNYWTDRLKEVSKSSTNMFTIGMRGIHDGSMEGYKTADEKFHALQQVIDDQQQLIAKHIGDPRKQMQVFVPYKEVLELYTKGLRVPETATLMWCDDNYGYITRLSDPREQQRQGGAGVYYHLSYWGRPHDHLWLTTTQPGLIFHQMRQAYDHNVRKLWIANVHDPKVSAYDLELFLDMAWNIDCVNGSTLDNHLKQWLTTQFGAEAANALAPAMKEFYRLCGIRRPEFMGWSQVERDKKIYDRGLSPVRNSEFSTTQFGNELDRYLDDYHRIVAVVDSVAKRNIPARLHDAFFAAVEYPVKSAAFNAVKMLEAQRARQLSNGKQAEMKAACVRSLDAYRRVMVMTDYYNNDLANGKWHDIMDNNPRRLPSMGAPVLPYLFTDEDVKAASATETNARKYHAIDLDGVVARNASSFTTAPEGTAPVKMLGHSMNAVPLQKGGTLTYDFTFDHEGEANLTVALIPTQPNDSGDLRFQVSIDGAEPTVFSQKEPFRSEQWKVNVLRGQARRTLKVNLSKGSHRLEIKALDPNIVVDQWMIDPNLKRGTHYLIPVK</sequence>
<protein>
    <submittedName>
        <fullName evidence="1">Uncharacterized protein</fullName>
    </submittedName>
</protein>